<dbReference type="Pfam" id="PF14277">
    <property type="entry name" value="DUF4364"/>
    <property type="match status" value="1"/>
</dbReference>
<keyword evidence="2" id="KW-1185">Reference proteome</keyword>
<dbReference type="RefSeq" id="WP_343764405.1">
    <property type="nucleotide sequence ID" value="NZ_BAAACG010000019.1"/>
</dbReference>
<proteinExistence type="predicted"/>
<evidence type="ECO:0000313" key="2">
    <source>
        <dbReference type="Proteomes" id="UP001501510"/>
    </source>
</evidence>
<accession>A0ABP3V716</accession>
<dbReference type="Gene3D" id="1.10.10.10">
    <property type="entry name" value="Winged helix-like DNA-binding domain superfamily/Winged helix DNA-binding domain"/>
    <property type="match status" value="1"/>
</dbReference>
<gene>
    <name evidence="1" type="ORF">GCM10008906_38070</name>
</gene>
<dbReference type="InterPro" id="IPR036388">
    <property type="entry name" value="WH-like_DNA-bd_sf"/>
</dbReference>
<dbReference type="EMBL" id="BAAACG010000019">
    <property type="protein sequence ID" value="GAA0748131.1"/>
    <property type="molecule type" value="Genomic_DNA"/>
</dbReference>
<name>A0ABP3V716_9CLOT</name>
<dbReference type="Proteomes" id="UP001501510">
    <property type="component" value="Unassembled WGS sequence"/>
</dbReference>
<evidence type="ECO:0000313" key="1">
    <source>
        <dbReference type="EMBL" id="GAA0748131.1"/>
    </source>
</evidence>
<organism evidence="1 2">
    <name type="scientific">Clostridium oceanicum</name>
    <dbReference type="NCBI Taxonomy" id="1543"/>
    <lineage>
        <taxon>Bacteria</taxon>
        <taxon>Bacillati</taxon>
        <taxon>Bacillota</taxon>
        <taxon>Clostridia</taxon>
        <taxon>Eubacteriales</taxon>
        <taxon>Clostridiaceae</taxon>
        <taxon>Clostridium</taxon>
    </lineage>
</organism>
<sequence>MFKDALELAENKLLILYIFSKFDIPISNNKITEIVLENNLINYFTLQQYISELTSSNFLRYNADKDKHRMSITKKGLKVLSMFIDRVTEDKITIINDYLKQNLNLIKKEISVTADYTIKNKDFIVNLKAEKDNSLLIDLKIPVDSNEQAKKLCSNWKKNSPELYKNILDVLNLD</sequence>
<dbReference type="InterPro" id="IPR025374">
    <property type="entry name" value="DUF4364"/>
</dbReference>
<reference evidence="2" key="1">
    <citation type="journal article" date="2019" name="Int. J. Syst. Evol. Microbiol.">
        <title>The Global Catalogue of Microorganisms (GCM) 10K type strain sequencing project: providing services to taxonomists for standard genome sequencing and annotation.</title>
        <authorList>
            <consortium name="The Broad Institute Genomics Platform"/>
            <consortium name="The Broad Institute Genome Sequencing Center for Infectious Disease"/>
            <person name="Wu L."/>
            <person name="Ma J."/>
        </authorList>
    </citation>
    <scope>NUCLEOTIDE SEQUENCE [LARGE SCALE GENOMIC DNA]</scope>
    <source>
        <strain evidence="2">JCM 1407</strain>
    </source>
</reference>
<protein>
    <submittedName>
        <fullName evidence="1">DUF4364 family protein</fullName>
    </submittedName>
</protein>
<comment type="caution">
    <text evidence="1">The sequence shown here is derived from an EMBL/GenBank/DDBJ whole genome shotgun (WGS) entry which is preliminary data.</text>
</comment>